<comment type="caution">
    <text evidence="1">The sequence shown here is derived from an EMBL/GenBank/DDBJ whole genome shotgun (WGS) entry which is preliminary data.</text>
</comment>
<organism evidence="1 2">
    <name type="scientific">Arthrobacter livingstonensis</name>
    <dbReference type="NCBI Taxonomy" id="670078"/>
    <lineage>
        <taxon>Bacteria</taxon>
        <taxon>Bacillati</taxon>
        <taxon>Actinomycetota</taxon>
        <taxon>Actinomycetes</taxon>
        <taxon>Micrococcales</taxon>
        <taxon>Micrococcaceae</taxon>
        <taxon>Arthrobacter</taxon>
    </lineage>
</organism>
<protein>
    <submittedName>
        <fullName evidence="1">Uncharacterized protein</fullName>
    </submittedName>
</protein>
<proteinExistence type="predicted"/>
<accession>A0A2V5L741</accession>
<evidence type="ECO:0000313" key="1">
    <source>
        <dbReference type="EMBL" id="PYI67199.1"/>
    </source>
</evidence>
<dbReference type="EMBL" id="QJVD01000010">
    <property type="protein sequence ID" value="PYI67199.1"/>
    <property type="molecule type" value="Genomic_DNA"/>
</dbReference>
<reference evidence="1 2" key="1">
    <citation type="submission" date="2018-05" db="EMBL/GenBank/DDBJ databases">
        <title>Genetic diversity of glacier-inhabiting Cryobacterium bacteria in China and description of Cryobacterium mengkeensis sp. nov. and Arthrobacter glacialis sp. nov.</title>
        <authorList>
            <person name="Liu Q."/>
            <person name="Xin Y.-H."/>
        </authorList>
    </citation>
    <scope>NUCLEOTIDE SEQUENCE [LARGE SCALE GENOMIC DNA]</scope>
    <source>
        <strain evidence="1 2">LI2</strain>
    </source>
</reference>
<name>A0A2V5L741_9MICC</name>
<dbReference type="Proteomes" id="UP000247832">
    <property type="component" value="Unassembled WGS sequence"/>
</dbReference>
<dbReference type="AlphaFoldDB" id="A0A2V5L741"/>
<keyword evidence="2" id="KW-1185">Reference proteome</keyword>
<evidence type="ECO:0000313" key="2">
    <source>
        <dbReference type="Proteomes" id="UP000247832"/>
    </source>
</evidence>
<sequence length="99" mass="10437">MQLFTLAALISEHASTYLYTNGPSADGKFALVQYPLSLPIGFQASVVSPLGFQLLVTSSTLPVGSAGVGAAANNVYEMRIGAKKTATVLLFGKFIAIRW</sequence>
<gene>
    <name evidence="1" type="ORF">CVV68_10650</name>
</gene>